<dbReference type="RefSeq" id="WP_120630381.1">
    <property type="nucleotide sequence ID" value="NZ_RAWG01000519.1"/>
</dbReference>
<keyword evidence="2" id="KW-1185">Reference proteome</keyword>
<comment type="caution">
    <text evidence="1">The sequence shown here is derived from an EMBL/GenBank/DDBJ whole genome shotgun (WGS) entry which is preliminary data.</text>
</comment>
<name>A0A3A8M980_9BACT</name>
<accession>A0A3A8M980</accession>
<evidence type="ECO:0000313" key="2">
    <source>
        <dbReference type="Proteomes" id="UP000273405"/>
    </source>
</evidence>
<dbReference type="Proteomes" id="UP000273405">
    <property type="component" value="Unassembled WGS sequence"/>
</dbReference>
<evidence type="ECO:0000313" key="1">
    <source>
        <dbReference type="EMBL" id="RKH28823.1"/>
    </source>
</evidence>
<dbReference type="OrthoDB" id="5494303at2"/>
<dbReference type="EMBL" id="RAWG01000519">
    <property type="protein sequence ID" value="RKH28823.1"/>
    <property type="molecule type" value="Genomic_DNA"/>
</dbReference>
<proteinExistence type="predicted"/>
<evidence type="ECO:0008006" key="3">
    <source>
        <dbReference type="Google" id="ProtNLM"/>
    </source>
</evidence>
<reference evidence="2" key="1">
    <citation type="submission" date="2018-09" db="EMBL/GenBank/DDBJ databases">
        <authorList>
            <person name="Livingstone P.G."/>
            <person name="Whitworth D.E."/>
        </authorList>
    </citation>
    <scope>NUCLEOTIDE SEQUENCE [LARGE SCALE GENOMIC DNA]</scope>
    <source>
        <strain evidence="2">CA040B</strain>
    </source>
</reference>
<dbReference type="AlphaFoldDB" id="A0A3A8M980"/>
<protein>
    <recommendedName>
        <fullName evidence="3">IPT/TIG domain-containing protein</fullName>
    </recommendedName>
</protein>
<organism evidence="1 2">
    <name type="scientific">Corallococcus sicarius</name>
    <dbReference type="NCBI Taxonomy" id="2316726"/>
    <lineage>
        <taxon>Bacteria</taxon>
        <taxon>Pseudomonadati</taxon>
        <taxon>Myxococcota</taxon>
        <taxon>Myxococcia</taxon>
        <taxon>Myxococcales</taxon>
        <taxon>Cystobacterineae</taxon>
        <taxon>Myxococcaceae</taxon>
        <taxon>Corallococcus</taxon>
    </lineage>
</organism>
<gene>
    <name evidence="1" type="ORF">D7X12_39970</name>
</gene>
<sequence>MSLPYKVKPGDLITSALFNDLIDYLEAQDQRLKVLEASIATVAILDVLPAGLIRMGSEMRVLGRGFGTASLNTVLVDTVMITAFKAGSSDSQLIFELPAIPNVPSTGRFVSLAVSNARGYASTTVQVGPAVPTVPEGSSLVTLSQTPTGSITAGATYDFFYTLKVISNMDETFKLTPTLQPPAGSAVTGWATTVTDTTAARTPLPNGEITMAKGDAPSGTTKQVVVRVTIPPGATGAPKVRLFMVSKLNSQINGSSGDYGFTIGSTSQTPTIPLSRALVSPDSARNPTTDEIQATAGTLVTLRFAVTIEVAGTYRVTLTLAGDGANLWGAALLTIATTGPLVGQFDITGPSTTNFYVTLKPGTTAPASADLVVNVMSISDASKFGQLSQKLKRL</sequence>